<dbReference type="AlphaFoldDB" id="A0A1T4QXL3"/>
<dbReference type="InterPro" id="IPR036249">
    <property type="entry name" value="Thioredoxin-like_sf"/>
</dbReference>
<dbReference type="Gene3D" id="3.40.30.10">
    <property type="entry name" value="Glutaredoxin"/>
    <property type="match status" value="1"/>
</dbReference>
<proteinExistence type="predicted"/>
<dbReference type="EMBL" id="FUWX01000034">
    <property type="protein sequence ID" value="SKA08201.1"/>
    <property type="molecule type" value="Genomic_DNA"/>
</dbReference>
<evidence type="ECO:0000313" key="2">
    <source>
        <dbReference type="Proteomes" id="UP000191153"/>
    </source>
</evidence>
<name>A0A1T4QXL3_9FUSO</name>
<protein>
    <submittedName>
        <fullName evidence="1">Glutaredoxin</fullName>
    </submittedName>
</protein>
<reference evidence="1 2" key="1">
    <citation type="submission" date="2017-02" db="EMBL/GenBank/DDBJ databases">
        <authorList>
            <person name="Peterson S.W."/>
        </authorList>
    </citation>
    <scope>NUCLEOTIDE SEQUENCE [LARGE SCALE GENOMIC DNA]</scope>
    <source>
        <strain evidence="1 2">ATCC 700028</strain>
    </source>
</reference>
<dbReference type="OrthoDB" id="9806179at2"/>
<keyword evidence="2" id="KW-1185">Reference proteome</keyword>
<gene>
    <name evidence="1" type="ORF">SAMN02745174_02478</name>
</gene>
<organism evidence="1 2">
    <name type="scientific">Cetobacterium ceti</name>
    <dbReference type="NCBI Taxonomy" id="180163"/>
    <lineage>
        <taxon>Bacteria</taxon>
        <taxon>Fusobacteriati</taxon>
        <taxon>Fusobacteriota</taxon>
        <taxon>Fusobacteriia</taxon>
        <taxon>Fusobacteriales</taxon>
        <taxon>Fusobacteriaceae</taxon>
        <taxon>Cetobacterium</taxon>
    </lineage>
</organism>
<dbReference type="Proteomes" id="UP000191153">
    <property type="component" value="Unassembled WGS sequence"/>
</dbReference>
<sequence>MKIMLFTTPTCQYCGPAKELVKNIENIEILNAMENLDLAELYGIRSVPALVLEKCSGNEVLVGLEQITNFVENEENFSGNCGCNCGH</sequence>
<accession>A0A1T4QXL3</accession>
<evidence type="ECO:0000313" key="1">
    <source>
        <dbReference type="EMBL" id="SKA08201.1"/>
    </source>
</evidence>
<dbReference type="RefSeq" id="WP_078694898.1">
    <property type="nucleotide sequence ID" value="NZ_FUWX01000034.1"/>
</dbReference>
<dbReference type="SUPFAM" id="SSF52833">
    <property type="entry name" value="Thioredoxin-like"/>
    <property type="match status" value="1"/>
</dbReference>